<organism evidence="2 3">
    <name type="scientific">Cervus elaphus hippelaphus</name>
    <name type="common">European red deer</name>
    <dbReference type="NCBI Taxonomy" id="46360"/>
    <lineage>
        <taxon>Eukaryota</taxon>
        <taxon>Metazoa</taxon>
        <taxon>Chordata</taxon>
        <taxon>Craniata</taxon>
        <taxon>Vertebrata</taxon>
        <taxon>Euteleostomi</taxon>
        <taxon>Mammalia</taxon>
        <taxon>Eutheria</taxon>
        <taxon>Laurasiatheria</taxon>
        <taxon>Artiodactyla</taxon>
        <taxon>Ruminantia</taxon>
        <taxon>Pecora</taxon>
        <taxon>Cervidae</taxon>
        <taxon>Cervinae</taxon>
        <taxon>Cervus</taxon>
    </lineage>
</organism>
<feature type="compositionally biased region" description="Basic and acidic residues" evidence="1">
    <location>
        <begin position="276"/>
        <end position="291"/>
    </location>
</feature>
<comment type="caution">
    <text evidence="2">The sequence shown here is derived from an EMBL/GenBank/DDBJ whole genome shotgun (WGS) entry which is preliminary data.</text>
</comment>
<evidence type="ECO:0000313" key="2">
    <source>
        <dbReference type="EMBL" id="OWK14028.1"/>
    </source>
</evidence>
<feature type="region of interest" description="Disordered" evidence="1">
    <location>
        <begin position="258"/>
        <end position="291"/>
    </location>
</feature>
<sequence length="327" mass="34623">MWTIKTLGKTIGTARDALPRVQLPGPACRTFLLSPDAILKPFSKQQSIETALDLINKRNPTCPVLSVLHQMEVAKIMKMAFGMINMTIGPPSRFPQNAATDDDTGTPTCAPFLPLLPLLPSLWIASLCVYCFTRITPDFSGICGSEVLWDTITWTFRPSKSSSRRCRTRPPGGPSGADSYLVQQPVDADALGLHQQVPGGPGECGPLELGAGLPELFLGEGAGPRLHPSAAAAPGPGGERGQAGLLFGGGDERVAQLDWQGPGKDRDAAGGGASGGRDREEPRGRGLEGRGLEGQAWRFGLTEGCGERINTAVMLTLASNLKREDSL</sequence>
<name>A0A212D700_CEREH</name>
<keyword evidence="3" id="KW-1185">Reference proteome</keyword>
<feature type="region of interest" description="Disordered" evidence="1">
    <location>
        <begin position="160"/>
        <end position="179"/>
    </location>
</feature>
<proteinExistence type="predicted"/>
<dbReference type="EMBL" id="MKHE01000005">
    <property type="protein sequence ID" value="OWK14028.1"/>
    <property type="molecule type" value="Genomic_DNA"/>
</dbReference>
<gene>
    <name evidence="2" type="ORF">Celaphus_00000605</name>
</gene>
<evidence type="ECO:0000313" key="3">
    <source>
        <dbReference type="Proteomes" id="UP000242450"/>
    </source>
</evidence>
<evidence type="ECO:0000256" key="1">
    <source>
        <dbReference type="SAM" id="MobiDB-lite"/>
    </source>
</evidence>
<dbReference type="AlphaFoldDB" id="A0A212D700"/>
<protein>
    <submittedName>
        <fullName evidence="2">Uncharacterized protein</fullName>
    </submittedName>
</protein>
<accession>A0A212D700</accession>
<dbReference type="Proteomes" id="UP000242450">
    <property type="component" value="Chromosome 5"/>
</dbReference>
<feature type="region of interest" description="Disordered" evidence="1">
    <location>
        <begin position="220"/>
        <end position="242"/>
    </location>
</feature>
<reference evidence="2 3" key="1">
    <citation type="journal article" date="2018" name="Mol. Genet. Genomics">
        <title>The red deer Cervus elaphus genome CerEla1.0: sequencing, annotating, genes, and chromosomes.</title>
        <authorList>
            <person name="Bana N.A."/>
            <person name="Nyiri A."/>
            <person name="Nagy J."/>
            <person name="Frank K."/>
            <person name="Nagy T."/>
            <person name="Steger V."/>
            <person name="Schiller M."/>
            <person name="Lakatos P."/>
            <person name="Sugar L."/>
            <person name="Horn P."/>
            <person name="Barta E."/>
            <person name="Orosz L."/>
        </authorList>
    </citation>
    <scope>NUCLEOTIDE SEQUENCE [LARGE SCALE GENOMIC DNA]</scope>
    <source>
        <strain evidence="2">Hungarian</strain>
    </source>
</reference>